<organism evidence="1 2">
    <name type="scientific">Kordiimonas lipolytica</name>
    <dbReference type="NCBI Taxonomy" id="1662421"/>
    <lineage>
        <taxon>Bacteria</taxon>
        <taxon>Pseudomonadati</taxon>
        <taxon>Pseudomonadota</taxon>
        <taxon>Alphaproteobacteria</taxon>
        <taxon>Kordiimonadales</taxon>
        <taxon>Kordiimonadaceae</taxon>
        <taxon>Kordiimonas</taxon>
    </lineage>
</organism>
<dbReference type="CDD" id="cd04701">
    <property type="entry name" value="Asparaginase_2"/>
    <property type="match status" value="1"/>
</dbReference>
<accession>A0ABV8UBA8</accession>
<dbReference type="SUPFAM" id="SSF56235">
    <property type="entry name" value="N-terminal nucleophile aminohydrolases (Ntn hydrolases)"/>
    <property type="match status" value="1"/>
</dbReference>
<gene>
    <name evidence="1" type="ORF">ACFO5Q_11175</name>
</gene>
<dbReference type="EMBL" id="JBHSCR010000007">
    <property type="protein sequence ID" value="MFC4348410.1"/>
    <property type="molecule type" value="Genomic_DNA"/>
</dbReference>
<dbReference type="PANTHER" id="PTHR10188">
    <property type="entry name" value="L-ASPARAGINASE"/>
    <property type="match status" value="1"/>
</dbReference>
<protein>
    <submittedName>
        <fullName evidence="1">Isoaspartyl peptidase/L-asparaginase family protein</fullName>
    </submittedName>
</protein>
<proteinExistence type="predicted"/>
<evidence type="ECO:0000313" key="1">
    <source>
        <dbReference type="EMBL" id="MFC4348410.1"/>
    </source>
</evidence>
<keyword evidence="2" id="KW-1185">Reference proteome</keyword>
<dbReference type="InterPro" id="IPR029055">
    <property type="entry name" value="Ntn_hydrolases_N"/>
</dbReference>
<sequence length="333" mass="34659">MGETPEKPDYALVIHGGAGTITPDKLTPELEAAIRSELLAALAAGEAVLKNGGEALDAVTATIQVLENSPHFNAGRGAVFTAEGTNELDSSIMDGRTLDAGAVSGVKNIRNPILLARAVMEKSPHVMMMGHGAETFAATQDIEAADDAYFFTEHRWRQYQDAKARKVGPMLDHDGKAPADAGKTGAAEDVLNGDYKFGTVGAVALDNAGNLAAGTSTGGMTFKMHGRVGDSPIIGAGTYANNESCAVSATGHGEFFIRATVARNICALMEYAGLGLQEAADRVVMDQLAQMGGDGGIIAVDKDGNMSMTFNTPGMFRGSVSSRDPAETGIYKE</sequence>
<dbReference type="RefSeq" id="WP_068145444.1">
    <property type="nucleotide sequence ID" value="NZ_JBHSCR010000007.1"/>
</dbReference>
<name>A0ABV8UBA8_9PROT</name>
<comment type="caution">
    <text evidence="1">The sequence shown here is derived from an EMBL/GenBank/DDBJ whole genome shotgun (WGS) entry which is preliminary data.</text>
</comment>
<dbReference type="PANTHER" id="PTHR10188:SF6">
    <property type="entry name" value="N(4)-(BETA-N-ACETYLGLUCOSAMINYL)-L-ASPARAGINASE"/>
    <property type="match status" value="1"/>
</dbReference>
<dbReference type="Proteomes" id="UP001595776">
    <property type="component" value="Unassembled WGS sequence"/>
</dbReference>
<reference evidence="2" key="1">
    <citation type="journal article" date="2019" name="Int. J. Syst. Evol. Microbiol.">
        <title>The Global Catalogue of Microorganisms (GCM) 10K type strain sequencing project: providing services to taxonomists for standard genome sequencing and annotation.</title>
        <authorList>
            <consortium name="The Broad Institute Genomics Platform"/>
            <consortium name="The Broad Institute Genome Sequencing Center for Infectious Disease"/>
            <person name="Wu L."/>
            <person name="Ma J."/>
        </authorList>
    </citation>
    <scope>NUCLEOTIDE SEQUENCE [LARGE SCALE GENOMIC DNA]</scope>
    <source>
        <strain evidence="2">CGMCC 1.15304</strain>
    </source>
</reference>
<dbReference type="Pfam" id="PF01112">
    <property type="entry name" value="Asparaginase_2"/>
    <property type="match status" value="1"/>
</dbReference>
<dbReference type="Gene3D" id="3.60.20.30">
    <property type="entry name" value="(Glycosyl)asparaginase"/>
    <property type="match status" value="1"/>
</dbReference>
<dbReference type="InterPro" id="IPR000246">
    <property type="entry name" value="Peptidase_T2"/>
</dbReference>
<evidence type="ECO:0000313" key="2">
    <source>
        <dbReference type="Proteomes" id="UP001595776"/>
    </source>
</evidence>